<protein>
    <submittedName>
        <fullName evidence="8">Putative phage integrase family protein</fullName>
    </submittedName>
</protein>
<evidence type="ECO:0000256" key="4">
    <source>
        <dbReference type="ARBA" id="ARBA00023172"/>
    </source>
</evidence>
<dbReference type="EMBL" id="CP019937">
    <property type="protein sequence ID" value="ARO15504.1"/>
    <property type="molecule type" value="Genomic_DNA"/>
</dbReference>
<dbReference type="GO" id="GO:0006310">
    <property type="term" value="P:DNA recombination"/>
    <property type="evidence" value="ECO:0007669"/>
    <property type="project" value="UniProtKB-KW"/>
</dbReference>
<evidence type="ECO:0000259" key="6">
    <source>
        <dbReference type="PROSITE" id="PS51898"/>
    </source>
</evidence>
<dbReference type="STRING" id="92947.BVG79_02164"/>
<dbReference type="InterPro" id="IPR050090">
    <property type="entry name" value="Tyrosine_recombinase_XerCD"/>
</dbReference>
<dbReference type="GO" id="GO:0015074">
    <property type="term" value="P:DNA integration"/>
    <property type="evidence" value="ECO:0007669"/>
    <property type="project" value="UniProtKB-KW"/>
</dbReference>
<keyword evidence="9" id="KW-1185">Reference proteome</keyword>
<dbReference type="PANTHER" id="PTHR30349:SF41">
    <property type="entry name" value="INTEGRASE_RECOMBINASE PROTEIN MJ0367-RELATED"/>
    <property type="match status" value="1"/>
</dbReference>
<evidence type="ECO:0000256" key="2">
    <source>
        <dbReference type="ARBA" id="ARBA00022908"/>
    </source>
</evidence>
<evidence type="ECO:0000256" key="1">
    <source>
        <dbReference type="ARBA" id="ARBA00008857"/>
    </source>
</evidence>
<dbReference type="RefSeq" id="WP_085786894.1">
    <property type="nucleotide sequence ID" value="NZ_CP019937.1"/>
</dbReference>
<evidence type="ECO:0000259" key="7">
    <source>
        <dbReference type="PROSITE" id="PS51900"/>
    </source>
</evidence>
<dbReference type="OrthoDB" id="7222937at2"/>
<dbReference type="PROSITE" id="PS51898">
    <property type="entry name" value="TYR_RECOMBINASE"/>
    <property type="match status" value="1"/>
</dbReference>
<name>A0A1W6P243_9RHOB</name>
<keyword evidence="2" id="KW-0229">DNA integration</keyword>
<evidence type="ECO:0000256" key="5">
    <source>
        <dbReference type="PROSITE-ProRule" id="PRU01248"/>
    </source>
</evidence>
<reference evidence="8 9" key="1">
    <citation type="submission" date="2017-02" db="EMBL/GenBank/DDBJ databases">
        <title>Ketogulonicigenium robustum SPU B003 Genome sequencing and assembly.</title>
        <authorList>
            <person name="Li Y."/>
            <person name="Liu L."/>
            <person name="Wang C."/>
            <person name="Zhang M."/>
            <person name="Zhang T."/>
            <person name="Zhang Y."/>
        </authorList>
    </citation>
    <scope>NUCLEOTIDE SEQUENCE [LARGE SCALE GENOMIC DNA]</scope>
    <source>
        <strain evidence="8 9">SPU_B003</strain>
    </source>
</reference>
<dbReference type="PROSITE" id="PS51900">
    <property type="entry name" value="CB"/>
    <property type="match status" value="1"/>
</dbReference>
<keyword evidence="3 5" id="KW-0238">DNA-binding</keyword>
<dbReference type="InterPro" id="IPR011010">
    <property type="entry name" value="DNA_brk_join_enz"/>
</dbReference>
<accession>A0A1W6P243</accession>
<comment type="similarity">
    <text evidence="1">Belongs to the 'phage' integrase family.</text>
</comment>
<dbReference type="Proteomes" id="UP000242447">
    <property type="component" value="Chromosome"/>
</dbReference>
<dbReference type="KEGG" id="kro:BVG79_02164"/>
<proteinExistence type="inferred from homology"/>
<dbReference type="Pfam" id="PF00589">
    <property type="entry name" value="Phage_integrase"/>
    <property type="match status" value="1"/>
</dbReference>
<keyword evidence="4" id="KW-0233">DNA recombination</keyword>
<gene>
    <name evidence="8" type="ORF">BVG79_02164</name>
</gene>
<dbReference type="SUPFAM" id="SSF56349">
    <property type="entry name" value="DNA breaking-rejoining enzymes"/>
    <property type="match status" value="1"/>
</dbReference>
<evidence type="ECO:0000313" key="9">
    <source>
        <dbReference type="Proteomes" id="UP000242447"/>
    </source>
</evidence>
<evidence type="ECO:0000313" key="8">
    <source>
        <dbReference type="EMBL" id="ARO15504.1"/>
    </source>
</evidence>
<dbReference type="PANTHER" id="PTHR30349">
    <property type="entry name" value="PHAGE INTEGRASE-RELATED"/>
    <property type="match status" value="1"/>
</dbReference>
<feature type="domain" description="Tyr recombinase" evidence="6">
    <location>
        <begin position="247"/>
        <end position="421"/>
    </location>
</feature>
<dbReference type="InterPro" id="IPR002104">
    <property type="entry name" value="Integrase_catalytic"/>
</dbReference>
<dbReference type="InterPro" id="IPR044068">
    <property type="entry name" value="CB"/>
</dbReference>
<feature type="domain" description="Core-binding (CB)" evidence="7">
    <location>
        <begin position="133"/>
        <end position="225"/>
    </location>
</feature>
<dbReference type="Pfam" id="PF20172">
    <property type="entry name" value="DUF6538"/>
    <property type="match status" value="1"/>
</dbReference>
<dbReference type="Gene3D" id="1.10.443.10">
    <property type="entry name" value="Intergrase catalytic core"/>
    <property type="match status" value="1"/>
</dbReference>
<organism evidence="8 9">
    <name type="scientific">Ketogulonicigenium robustum</name>
    <dbReference type="NCBI Taxonomy" id="92947"/>
    <lineage>
        <taxon>Bacteria</taxon>
        <taxon>Pseudomonadati</taxon>
        <taxon>Pseudomonadota</taxon>
        <taxon>Alphaproteobacteria</taxon>
        <taxon>Rhodobacterales</taxon>
        <taxon>Roseobacteraceae</taxon>
        <taxon>Ketogulonicigenium</taxon>
    </lineage>
</organism>
<dbReference type="InterPro" id="IPR013762">
    <property type="entry name" value="Integrase-like_cat_sf"/>
</dbReference>
<dbReference type="InterPro" id="IPR046668">
    <property type="entry name" value="DUF6538"/>
</dbReference>
<sequence>MKKIPSPVLRGSTYYLYRRVPRRYESIERRAFIDLSLHTDSLTAASEKAVKVWSELVAGWEIKLTGRDGEAMARFDMARELAANRGFSYLAAADVAKLPYAEFAKRMDAAIPSKIFNVTDAEAILGIVPQPTMTVSSALEAFWTLAKDRTLVKSDDQLRRWRNPRVKAVNNFIAVIGDKPIDAITADDMLEFRAWWVERIQREELTPNSANKDLGHLSDVLSTVNKMKRLGLNLPLGDLKLKATDAKTRPPFSTEWIRERILHPDALANLNDEARAIVLIMVNTGCRPSEIAALTANCIHLDHNVPHISIEPEGRQLKTKHARRTIPLLGVSLEAMRAFPTGFPRYGKKSASLSATVNKYFRENGLMESEEHVLYSLRHAFEDRMLAAGIDDRIRRDLFGHALTRERYGDGASLSQKQELLQAVAL</sequence>
<evidence type="ECO:0000256" key="3">
    <source>
        <dbReference type="ARBA" id="ARBA00023125"/>
    </source>
</evidence>
<dbReference type="GO" id="GO:0003677">
    <property type="term" value="F:DNA binding"/>
    <property type="evidence" value="ECO:0007669"/>
    <property type="project" value="UniProtKB-UniRule"/>
</dbReference>
<dbReference type="AlphaFoldDB" id="A0A1W6P243"/>